<reference evidence="1 2" key="2">
    <citation type="journal article" date="2013" name="PLoS ONE">
        <title>INDIGO - INtegrated Data Warehouse of MIcrobial GenOmes with Examples from the Red Sea Extremophiles.</title>
        <authorList>
            <person name="Alam I."/>
            <person name="Antunes A."/>
            <person name="Kamau A.A."/>
            <person name="Ba Alawi W."/>
            <person name="Kalkatawi M."/>
            <person name="Stingl U."/>
            <person name="Bajic V.B."/>
        </authorList>
    </citation>
    <scope>NUCLEOTIDE SEQUENCE [LARGE SCALE GENOMIC DNA]</scope>
    <source>
        <strain evidence="1 2">SSD-17B</strain>
    </source>
</reference>
<dbReference type="NCBIfam" id="TIGR02531">
    <property type="entry name" value="yecD_yerC"/>
    <property type="match status" value="1"/>
</dbReference>
<sequence length="96" mass="11068">MPDMNEQVDYICDIFSKANNKEDVLSILEDVCTTKELDAIFQRFKIAQMLRDGLTFSKIEELTGISSTTITRVSKCLKNGQGYKKVFNEFDIKIKY</sequence>
<dbReference type="eggNOG" id="COG4496">
    <property type="taxonomic scope" value="Bacteria"/>
</dbReference>
<evidence type="ECO:0000313" key="2">
    <source>
        <dbReference type="Proteomes" id="UP000005707"/>
    </source>
</evidence>
<dbReference type="InterPro" id="IPR010921">
    <property type="entry name" value="Trp_repressor/repl_initiator"/>
</dbReference>
<protein>
    <submittedName>
        <fullName evidence="1">TrpR like protein YerC-YecD</fullName>
    </submittedName>
</protein>
<name>U2FPM8_9MOLU</name>
<dbReference type="InterPro" id="IPR038116">
    <property type="entry name" value="TrpR-like_sf"/>
</dbReference>
<dbReference type="STRING" id="1033810.HLPCO_000603"/>
<comment type="caution">
    <text evidence="1">The sequence shown here is derived from an EMBL/GenBank/DDBJ whole genome shotgun (WGS) entry which is preliminary data.</text>
</comment>
<reference evidence="1 2" key="1">
    <citation type="journal article" date="2011" name="J. Bacteriol.">
        <title>Genome sequence of Haloplasma contractile, an unusual contractile bacterium from a deep-sea anoxic brine lake.</title>
        <authorList>
            <person name="Antunes A."/>
            <person name="Alam I."/>
            <person name="El Dorry H."/>
            <person name="Siam R."/>
            <person name="Robertson A."/>
            <person name="Bajic V.B."/>
            <person name="Stingl U."/>
        </authorList>
    </citation>
    <scope>NUCLEOTIDE SEQUENCE [LARGE SCALE GENOMIC DNA]</scope>
    <source>
        <strain evidence="1 2">SSD-17B</strain>
    </source>
</reference>
<gene>
    <name evidence="1" type="ORF">HLPCO_000603</name>
</gene>
<dbReference type="PANTHER" id="PTHR40080:SF1">
    <property type="entry name" value="TRPR-LIKE PROTEIN YERC_YECD"/>
    <property type="match status" value="1"/>
</dbReference>
<dbReference type="InterPro" id="IPR013368">
    <property type="entry name" value="YecD_YerC"/>
</dbReference>
<dbReference type="InParanoid" id="U2FPM8"/>
<organism evidence="1 2">
    <name type="scientific">Haloplasma contractile SSD-17B</name>
    <dbReference type="NCBI Taxonomy" id="1033810"/>
    <lineage>
        <taxon>Bacteria</taxon>
        <taxon>Bacillati</taxon>
        <taxon>Mycoplasmatota</taxon>
        <taxon>Mollicutes</taxon>
        <taxon>Haloplasmatales</taxon>
        <taxon>Haloplasmataceae</taxon>
        <taxon>Haloplasma</taxon>
    </lineage>
</organism>
<keyword evidence="2" id="KW-1185">Reference proteome</keyword>
<dbReference type="InterPro" id="IPR000831">
    <property type="entry name" value="Trp_repress"/>
</dbReference>
<accession>U2FPM8</accession>
<dbReference type="Proteomes" id="UP000005707">
    <property type="component" value="Unassembled WGS sequence"/>
</dbReference>
<dbReference type="PIRSF" id="PIRSF012508">
    <property type="entry name" value="YerC"/>
    <property type="match status" value="1"/>
</dbReference>
<dbReference type="AlphaFoldDB" id="U2FPM8"/>
<dbReference type="PANTHER" id="PTHR40080">
    <property type="entry name" value="LMO1763 PROTEIN"/>
    <property type="match status" value="1"/>
</dbReference>
<dbReference type="GO" id="GO:0003700">
    <property type="term" value="F:DNA-binding transcription factor activity"/>
    <property type="evidence" value="ECO:0007669"/>
    <property type="project" value="InterPro"/>
</dbReference>
<dbReference type="EMBL" id="AFNU02000002">
    <property type="protein sequence ID" value="ERJ13004.1"/>
    <property type="molecule type" value="Genomic_DNA"/>
</dbReference>
<proteinExistence type="predicted"/>
<dbReference type="Gene3D" id="1.10.1270.10">
    <property type="entry name" value="TrpR-like"/>
    <property type="match status" value="1"/>
</dbReference>
<dbReference type="FunCoup" id="U2FPM8">
    <property type="interactions" value="5"/>
</dbReference>
<dbReference type="RefSeq" id="WP_008826985.1">
    <property type="nucleotide sequence ID" value="NZ_AFNU02000002.1"/>
</dbReference>
<dbReference type="GO" id="GO:0043565">
    <property type="term" value="F:sequence-specific DNA binding"/>
    <property type="evidence" value="ECO:0007669"/>
    <property type="project" value="InterPro"/>
</dbReference>
<dbReference type="SUPFAM" id="SSF48295">
    <property type="entry name" value="TrpR-like"/>
    <property type="match status" value="1"/>
</dbReference>
<evidence type="ECO:0000313" key="1">
    <source>
        <dbReference type="EMBL" id="ERJ13004.1"/>
    </source>
</evidence>
<dbReference type="Pfam" id="PF01371">
    <property type="entry name" value="Trp_repressor"/>
    <property type="match status" value="1"/>
</dbReference>